<protein>
    <submittedName>
        <fullName evidence="1">Uncharacterized protein</fullName>
    </submittedName>
</protein>
<accession>D4XLP1</accession>
<evidence type="ECO:0000313" key="1">
    <source>
        <dbReference type="EMBL" id="EFF83866.1"/>
    </source>
</evidence>
<dbReference type="HOGENOM" id="CLU_3113482_0_0_6"/>
<dbReference type="Proteomes" id="UP000003085">
    <property type="component" value="Unassembled WGS sequence"/>
</dbReference>
<organism evidence="1 2">
    <name type="scientific">Acinetobacter haemolyticus ATCC 19194</name>
    <dbReference type="NCBI Taxonomy" id="707232"/>
    <lineage>
        <taxon>Bacteria</taxon>
        <taxon>Pseudomonadati</taxon>
        <taxon>Pseudomonadota</taxon>
        <taxon>Gammaproteobacteria</taxon>
        <taxon>Moraxellales</taxon>
        <taxon>Moraxellaceae</taxon>
        <taxon>Acinetobacter</taxon>
    </lineage>
</organism>
<proteinExistence type="predicted"/>
<comment type="caution">
    <text evidence="1">The sequence shown here is derived from an EMBL/GenBank/DDBJ whole genome shotgun (WGS) entry which is preliminary data.</text>
</comment>
<name>D4XLP1_ACIHA</name>
<evidence type="ECO:0000313" key="2">
    <source>
        <dbReference type="Proteomes" id="UP000003085"/>
    </source>
</evidence>
<sequence>MGLLTYLYCSTHRSKANTLKQRNPDNKAHLVQIQANKKGDPLTTLLALMK</sequence>
<dbReference type="EMBL" id="ADMT01000087">
    <property type="protein sequence ID" value="EFF83866.1"/>
    <property type="molecule type" value="Genomic_DNA"/>
</dbReference>
<gene>
    <name evidence="1" type="ORF">HMP0015_0633</name>
</gene>
<dbReference type="AlphaFoldDB" id="D4XLP1"/>
<reference evidence="2" key="1">
    <citation type="submission" date="2010-03" db="EMBL/GenBank/DDBJ databases">
        <title>Complete sequence of Mobiluncus curtisii ATCC 43063.</title>
        <authorList>
            <person name="Muzny D."/>
            <person name="Qin X."/>
            <person name="Deng J."/>
            <person name="Jiang H."/>
            <person name="Liu Y."/>
            <person name="Qu J."/>
            <person name="Song X.-Z."/>
            <person name="Zhang L."/>
            <person name="Thornton R."/>
            <person name="Coyle M."/>
            <person name="Francisco L."/>
            <person name="Jackson L."/>
            <person name="Javaid M."/>
            <person name="Korchina V."/>
            <person name="Kovar C."/>
            <person name="Mata R."/>
            <person name="Mathew T."/>
            <person name="Ngo R."/>
            <person name="Nguyen L."/>
            <person name="Nguyen N."/>
            <person name="Okwuonu G."/>
            <person name="Ongeri F."/>
            <person name="Pham C."/>
            <person name="Simmons D."/>
            <person name="Wilczek-Boney K."/>
            <person name="Hale W."/>
            <person name="Jakkamsetti A."/>
            <person name="Pham P."/>
            <person name="Ruth R."/>
            <person name="San Lucas F."/>
            <person name="Warren J."/>
            <person name="Zhang J."/>
            <person name="Zhao Z."/>
            <person name="Zhou C."/>
            <person name="Zhu D."/>
            <person name="Lee S."/>
            <person name="Bess C."/>
            <person name="Blankenburg K."/>
            <person name="Forbes L."/>
            <person name="Fu Q."/>
            <person name="Gubbala S."/>
            <person name="Hirani K."/>
            <person name="Jayaseelan J.C."/>
            <person name="Lara F."/>
            <person name="Munidasa M."/>
            <person name="Palculict T."/>
            <person name="Patil S."/>
            <person name="Pu L.-L."/>
            <person name="Saada N."/>
            <person name="Tang L."/>
            <person name="Weissenberger G."/>
            <person name="Zhu Y."/>
            <person name="Hemphill L."/>
            <person name="Shang Y."/>
            <person name="Youmans B."/>
            <person name="Ayvaz T."/>
            <person name="Ross M."/>
            <person name="Santibanez J."/>
            <person name="Aqrawi P."/>
            <person name="Gross S."/>
            <person name="Joshi V."/>
            <person name="Fowler G."/>
            <person name="Nazareth L."/>
            <person name="Reid J."/>
            <person name="Worley K."/>
            <person name="Petrosino J."/>
            <person name="Highlander S."/>
            <person name="Gibbs R."/>
            <person name="Gibbs R."/>
        </authorList>
    </citation>
    <scope>NUCLEOTIDE SEQUENCE [LARGE SCALE GENOMIC DNA]</scope>
    <source>
        <strain evidence="2">ATCC 19194</strain>
    </source>
</reference>